<dbReference type="RefSeq" id="WP_217174330.1">
    <property type="nucleotide sequence ID" value="NZ_JAFMOW010000066.1"/>
</dbReference>
<dbReference type="EMBL" id="JAFMOW010000066">
    <property type="protein sequence ID" value="MBU9857164.1"/>
    <property type="molecule type" value="Genomic_DNA"/>
</dbReference>
<gene>
    <name evidence="2" type="ORF">J1778_17990</name>
</gene>
<proteinExistence type="predicted"/>
<dbReference type="Pfam" id="PF14568">
    <property type="entry name" value="SUKH_6"/>
    <property type="match status" value="1"/>
</dbReference>
<reference evidence="2 3" key="1">
    <citation type="submission" date="2021-03" db="EMBL/GenBank/DDBJ databases">
        <title>Five novel Rahnella species.</title>
        <authorList>
            <person name="Brady C."/>
            <person name="Asselin J."/>
            <person name="Beer S."/>
            <person name="Bruberg M.B."/>
            <person name="Crampton B."/>
            <person name="Venter S."/>
            <person name="Arnold D."/>
            <person name="Denman S."/>
        </authorList>
    </citation>
    <scope>NUCLEOTIDE SEQUENCE [LARGE SCALE GENOMIC DNA]</scope>
    <source>
        <strain evidence="2 3">H11b</strain>
    </source>
</reference>
<accession>A0ABS6LYK3</accession>
<evidence type="ECO:0000313" key="3">
    <source>
        <dbReference type="Proteomes" id="UP000734343"/>
    </source>
</evidence>
<comment type="caution">
    <text evidence="2">The sequence shown here is derived from an EMBL/GenBank/DDBJ whole genome shotgun (WGS) entry which is preliminary data.</text>
</comment>
<keyword evidence="3" id="KW-1185">Reference proteome</keyword>
<dbReference type="Proteomes" id="UP000734343">
    <property type="component" value="Unassembled WGS sequence"/>
</dbReference>
<name>A0ABS6LYK3_9GAMM</name>
<sequence length="154" mass="17297">MSVDNVRKAISIINQHQDDADFEGVKEEKLIDLAEKTLGVEFPDSYRFFLKNLGCGDIAGQEFYGIIKSDFINSGIPDAIWLTIKERQESNLPENYVIVSSTGDGDYVVMDCTKKQGNIILLWAPGLKEQSAAFKSYYDDFGDFFYDQIVAALS</sequence>
<dbReference type="InterPro" id="IPR018958">
    <property type="entry name" value="Knr4/Smi1-like_dom"/>
</dbReference>
<organism evidence="2 3">
    <name type="scientific">Rahnella bonaserana</name>
    <dbReference type="NCBI Taxonomy" id="2816248"/>
    <lineage>
        <taxon>Bacteria</taxon>
        <taxon>Pseudomonadati</taxon>
        <taxon>Pseudomonadota</taxon>
        <taxon>Gammaproteobacteria</taxon>
        <taxon>Enterobacterales</taxon>
        <taxon>Yersiniaceae</taxon>
        <taxon>Rahnella</taxon>
    </lineage>
</organism>
<protein>
    <submittedName>
        <fullName evidence="2">SMI1/KNR4 family protein</fullName>
    </submittedName>
</protein>
<evidence type="ECO:0000259" key="1">
    <source>
        <dbReference type="SMART" id="SM00860"/>
    </source>
</evidence>
<dbReference type="SMART" id="SM00860">
    <property type="entry name" value="SMI1_KNR4"/>
    <property type="match status" value="1"/>
</dbReference>
<evidence type="ECO:0000313" key="2">
    <source>
        <dbReference type="EMBL" id="MBU9857164.1"/>
    </source>
</evidence>
<feature type="domain" description="Knr4/Smi1-like" evidence="1">
    <location>
        <begin position="24"/>
        <end position="147"/>
    </location>
</feature>